<gene>
    <name evidence="6" type="ORF">EIK76_14190</name>
</gene>
<keyword evidence="2" id="KW-0863">Zinc-finger</keyword>
<evidence type="ECO:0000313" key="7">
    <source>
        <dbReference type="Proteomes" id="UP000276260"/>
    </source>
</evidence>
<evidence type="ECO:0000259" key="5">
    <source>
        <dbReference type="Pfam" id="PF01258"/>
    </source>
</evidence>
<evidence type="ECO:0000256" key="1">
    <source>
        <dbReference type="ARBA" id="ARBA00022723"/>
    </source>
</evidence>
<keyword evidence="7" id="KW-1185">Reference proteome</keyword>
<feature type="domain" description="Zinc finger DksA/TraR C4-type" evidence="5">
    <location>
        <begin position="83"/>
        <end position="117"/>
    </location>
</feature>
<accession>A0A3P3QEQ9</accession>
<dbReference type="OrthoDB" id="962301at2"/>
<dbReference type="GO" id="GO:0008270">
    <property type="term" value="F:zinc ion binding"/>
    <property type="evidence" value="ECO:0007669"/>
    <property type="project" value="UniProtKB-KW"/>
</dbReference>
<sequence>MTILHPHPNLQKLELEHRQLEQHILWSLQHSSNTDDGKLYHLLLQIPPQLWPESLSRYCPSFVATARHRLEKVQAAISQIKLGIYGVCADCEAQIEAERLACDPATQRCKVCAAKAQDIPPELPF</sequence>
<dbReference type="InterPro" id="IPR000962">
    <property type="entry name" value="Znf_DskA_TraR"/>
</dbReference>
<evidence type="ECO:0000313" key="6">
    <source>
        <dbReference type="EMBL" id="RRJ19598.1"/>
    </source>
</evidence>
<dbReference type="SUPFAM" id="SSF57716">
    <property type="entry name" value="Glucocorticoid receptor-like (DNA-binding domain)"/>
    <property type="match status" value="1"/>
</dbReference>
<name>A0A3P3QEQ9_9GAMM</name>
<keyword evidence="1" id="KW-0479">Metal-binding</keyword>
<dbReference type="Gene3D" id="1.20.120.910">
    <property type="entry name" value="DksA, coiled-coil domain"/>
    <property type="match status" value="1"/>
</dbReference>
<dbReference type="AlphaFoldDB" id="A0A3P3QEQ9"/>
<evidence type="ECO:0000256" key="3">
    <source>
        <dbReference type="ARBA" id="ARBA00022833"/>
    </source>
</evidence>
<evidence type="ECO:0000256" key="4">
    <source>
        <dbReference type="PROSITE-ProRule" id="PRU00510"/>
    </source>
</evidence>
<protein>
    <submittedName>
        <fullName evidence="6">Conjugal transfer protein TraR</fullName>
    </submittedName>
</protein>
<evidence type="ECO:0000256" key="2">
    <source>
        <dbReference type="ARBA" id="ARBA00022771"/>
    </source>
</evidence>
<proteinExistence type="predicted"/>
<dbReference type="EMBL" id="RRCF01000004">
    <property type="protein sequence ID" value="RRJ19598.1"/>
    <property type="molecule type" value="Genomic_DNA"/>
</dbReference>
<feature type="zinc finger region" description="dksA C4-type" evidence="4">
    <location>
        <begin position="88"/>
        <end position="112"/>
    </location>
</feature>
<organism evidence="6 7">
    <name type="scientific">Rheinheimera mesophila</name>
    <dbReference type="NCBI Taxonomy" id="1547515"/>
    <lineage>
        <taxon>Bacteria</taxon>
        <taxon>Pseudomonadati</taxon>
        <taxon>Pseudomonadota</taxon>
        <taxon>Gammaproteobacteria</taxon>
        <taxon>Chromatiales</taxon>
        <taxon>Chromatiaceae</taxon>
        <taxon>Rheinheimera</taxon>
    </lineage>
</organism>
<dbReference type="Proteomes" id="UP000276260">
    <property type="component" value="Unassembled WGS sequence"/>
</dbReference>
<dbReference type="Pfam" id="PF01258">
    <property type="entry name" value="zf-dskA_traR"/>
    <property type="match status" value="1"/>
</dbReference>
<keyword evidence="3" id="KW-0862">Zinc</keyword>
<reference evidence="6 7" key="1">
    <citation type="submission" date="2018-11" db="EMBL/GenBank/DDBJ databases">
        <title>Draft genome analysis of Rheinheimera mesophila isolated from an industrial waste site.</title>
        <authorList>
            <person name="Yu Q."/>
            <person name="Qi Y."/>
            <person name="Zhang H."/>
            <person name="Lu Y."/>
            <person name="Pu J."/>
        </authorList>
    </citation>
    <scope>NUCLEOTIDE SEQUENCE [LARGE SCALE GENOMIC DNA]</scope>
    <source>
        <strain evidence="6 7">IITR13</strain>
    </source>
</reference>
<dbReference type="RefSeq" id="WP_046520579.1">
    <property type="nucleotide sequence ID" value="NZ_LAVS01000086.1"/>
</dbReference>
<dbReference type="PROSITE" id="PS51128">
    <property type="entry name" value="ZF_DKSA_2"/>
    <property type="match status" value="1"/>
</dbReference>
<comment type="caution">
    <text evidence="6">The sequence shown here is derived from an EMBL/GenBank/DDBJ whole genome shotgun (WGS) entry which is preliminary data.</text>
</comment>